<protein>
    <submittedName>
        <fullName evidence="3">YhdP family protein</fullName>
    </submittedName>
</protein>
<evidence type="ECO:0000259" key="2">
    <source>
        <dbReference type="Pfam" id="PF13116"/>
    </source>
</evidence>
<dbReference type="NCBIfam" id="TIGR02099">
    <property type="entry name" value="YhdP family protein"/>
    <property type="match status" value="1"/>
</dbReference>
<feature type="domain" description="YhdP central" evidence="2">
    <location>
        <begin position="13"/>
        <end position="1259"/>
    </location>
</feature>
<proteinExistence type="predicted"/>
<evidence type="ECO:0000256" key="1">
    <source>
        <dbReference type="SAM" id="Phobius"/>
    </source>
</evidence>
<sequence length="1272" mass="139557">MKKQLQGCVCGVYWFVIGVAALLAVLVVSVKLLLPCLNDYRTQIESNLSHLTGYQVTLDSIGGHLEGVDPTVSINGLVMSVNGSPAASVAEVRVRIDAIESLLTFSPQFTYVRFVKPSLSLQERAGQWALKGSAPSSDVKSDIGVERILGYLTAQQRFSVLNANVDLVSQQYGDHSVSIPSAYIFQHAQSSWIKSKVYVDGNAAPFDINAKVYQSLGVFGAYQVDASVDVPNLSIPFGGESSWVASLSDADFAGKLWLNYRVGEGFSLQAKASRLMLGFNNGESYESAPSIRVRYSQKRGGAFVDVHQLALKDETGQIYPPINLSYEWLKASNQSYLSFNQVDLGLAHRIAKHFLQPEWHVSKLISGLAPQGMLSNAALRLGEKGDAVSYHFLSNLQQASVSGYQGIPEVNHLNAVFSLTDGDGYIQFKQKRGELAFPTLYADKWQVSGLSGLVDWQLVQNTLVVSGRGLKIHRNGADVDGGFRFESRPNAPDWLSLSIRGQHIPIADRLVYLPENALNTELKDWIGSALSDQGEVNNLDLIIQSELADGATPDVRLKMDVSNAQLDYSKGWPVAKSLNGQFLLDESGVHVDVHSASLSGVKVSNIAVNVPVKEGKADWLSVSGNVDRDAAEALNLLRTTPLNDSVLAPFKTWTIKGNVAAEFDVSVPLNDQTLQPKATLGLVFKDNPIYIGDVNLDTQVKQGEFHFSTEKGITDSHFDVRAFSGDSHLDLTSGVESDGRISVLGQLSGSVDLHQVASWQKWPEQVLSNLSGDVSYQGTLEINKSQEGQVDLHLNSDLKGGVASFPKPFSKVSTQAMPLDLKVMAHQQDVVVQGRLAGLAKMRLLVRSGALYGGDLYLNSNKALPKEMQPGLAFEGQFAAFDVVQWQKVLDTSVSNKTTKDALPNGAFKVPDWLRQVNLLVDQVVVNDQNTLHNVKLNYDVNKAKGKFQVSSDELNVKFDHDAGKPRFHFGYLNWNTEKGSAKEEADAPPFHANQIPNMRLIIDQLYINQAPYGDWNLNVIQQGNELRVDPFSSGLKKGTFDGHLVWRDDKNAPSVTLTMAVNGKDLAELTGKFSDKAFVTSKNYKINVALNWYGNPFYFDRPSLSGRIVFDAKDGNFSQVDELPGFMKIFGIFNVEALRRRLTLDFSDVYKPGLTYDRFEGTFEINNGILKTTKPLHVVSPTAEVTVEGSADIANETLDEVLTATLPITRSLPLAGLLWGTPQLAGILYLTDKLIGDKISKVTSVQYKVQGSFDEPTITPIKHKPAKRVER</sequence>
<dbReference type="PANTHER" id="PTHR38690">
    <property type="entry name" value="PROTEASE-RELATED"/>
    <property type="match status" value="1"/>
</dbReference>
<organism evidence="3 4">
    <name type="scientific">Marinomonas arenicola</name>
    <dbReference type="NCBI Taxonomy" id="569601"/>
    <lineage>
        <taxon>Bacteria</taxon>
        <taxon>Pseudomonadati</taxon>
        <taxon>Pseudomonadota</taxon>
        <taxon>Gammaproteobacteria</taxon>
        <taxon>Oceanospirillales</taxon>
        <taxon>Oceanospirillaceae</taxon>
        <taxon>Marinomonas</taxon>
    </lineage>
</organism>
<accession>A0ABU9G4H3</accession>
<name>A0ABU9G4H3_9GAMM</name>
<keyword evidence="1" id="KW-0812">Transmembrane</keyword>
<dbReference type="Proteomes" id="UP001379949">
    <property type="component" value="Unassembled WGS sequence"/>
</dbReference>
<evidence type="ECO:0000313" key="3">
    <source>
        <dbReference type="EMBL" id="MEL0613398.1"/>
    </source>
</evidence>
<dbReference type="RefSeq" id="WP_341567173.1">
    <property type="nucleotide sequence ID" value="NZ_JBAKAR010000006.1"/>
</dbReference>
<gene>
    <name evidence="3" type="ORF">V6242_09580</name>
</gene>
<keyword evidence="1" id="KW-1133">Transmembrane helix</keyword>
<dbReference type="Pfam" id="PF13116">
    <property type="entry name" value="YhdP"/>
    <property type="match status" value="1"/>
</dbReference>
<dbReference type="InterPro" id="IPR025263">
    <property type="entry name" value="YhdP_central"/>
</dbReference>
<comment type="caution">
    <text evidence="3">The sequence shown here is derived from an EMBL/GenBank/DDBJ whole genome shotgun (WGS) entry which is preliminary data.</text>
</comment>
<dbReference type="EMBL" id="JBAKAR010000006">
    <property type="protein sequence ID" value="MEL0613398.1"/>
    <property type="molecule type" value="Genomic_DNA"/>
</dbReference>
<evidence type="ECO:0000313" key="4">
    <source>
        <dbReference type="Proteomes" id="UP001379949"/>
    </source>
</evidence>
<keyword evidence="1" id="KW-0472">Membrane</keyword>
<dbReference type="PANTHER" id="PTHR38690:SF1">
    <property type="entry name" value="PROTEASE"/>
    <property type="match status" value="1"/>
</dbReference>
<feature type="transmembrane region" description="Helical" evidence="1">
    <location>
        <begin position="12"/>
        <end position="34"/>
    </location>
</feature>
<reference evidence="3 4" key="1">
    <citation type="submission" date="2024-02" db="EMBL/GenBank/DDBJ databases">
        <title>Bacteria isolated from the canopy kelp, Nereocystis luetkeana.</title>
        <authorList>
            <person name="Pfister C.A."/>
            <person name="Younker I.T."/>
            <person name="Light S.H."/>
        </authorList>
    </citation>
    <scope>NUCLEOTIDE SEQUENCE [LARGE SCALE GENOMIC DNA]</scope>
    <source>
        <strain evidence="3 4">TI.4.07</strain>
    </source>
</reference>
<dbReference type="InterPro" id="IPR011836">
    <property type="entry name" value="YhdP"/>
</dbReference>
<keyword evidence="4" id="KW-1185">Reference proteome</keyword>